<organism evidence="1 2">
    <name type="scientific">Jeotgalibacillus soli</name>
    <dbReference type="NCBI Taxonomy" id="889306"/>
    <lineage>
        <taxon>Bacteria</taxon>
        <taxon>Bacillati</taxon>
        <taxon>Bacillota</taxon>
        <taxon>Bacilli</taxon>
        <taxon>Bacillales</taxon>
        <taxon>Caryophanaceae</taxon>
        <taxon>Jeotgalibacillus</taxon>
    </lineage>
</organism>
<sequence>MRKKVWLNKTIQEASQLVLQGESTDVIGTLNPSGQMVVDSDELAFVYLAEEGDEFTYLYLPDFIWPELKMAVEADQNVVVRLGRSDMTLLQLKDELAYLVSNIEGNGNYGEAMVQKVESVFLANEKMEQAE</sequence>
<dbReference type="PATRIC" id="fig|889306.3.peg.2070"/>
<dbReference type="EMBL" id="JXRP01000017">
    <property type="protein sequence ID" value="KIL45704.1"/>
    <property type="molecule type" value="Genomic_DNA"/>
</dbReference>
<accession>A0A0C2RVC3</accession>
<dbReference type="InterPro" id="IPR020908">
    <property type="entry name" value="UPF0738"/>
</dbReference>
<dbReference type="RefSeq" id="WP_041088419.1">
    <property type="nucleotide sequence ID" value="NZ_JXRP01000017.1"/>
</dbReference>
<protein>
    <submittedName>
        <fullName evidence="1">Uncharacterized protein</fullName>
    </submittedName>
</protein>
<reference evidence="1 2" key="1">
    <citation type="submission" date="2015-01" db="EMBL/GenBank/DDBJ databases">
        <title>Genome sequencing of Jeotgalibacillus soli.</title>
        <authorList>
            <person name="Goh K.M."/>
            <person name="Chan K.-G."/>
            <person name="Yaakop A.S."/>
            <person name="Ee R."/>
            <person name="Gan H.M."/>
            <person name="Chan C.S."/>
        </authorList>
    </citation>
    <scope>NUCLEOTIDE SEQUENCE [LARGE SCALE GENOMIC DNA]</scope>
    <source>
        <strain evidence="1 2">P9</strain>
    </source>
</reference>
<proteinExistence type="predicted"/>
<evidence type="ECO:0000313" key="2">
    <source>
        <dbReference type="Proteomes" id="UP000031938"/>
    </source>
</evidence>
<dbReference type="Proteomes" id="UP000031938">
    <property type="component" value="Unassembled WGS sequence"/>
</dbReference>
<gene>
    <name evidence="1" type="ORF">KP78_20530</name>
</gene>
<dbReference type="AlphaFoldDB" id="A0A0C2RVC3"/>
<name>A0A0C2RVC3_9BACL</name>
<comment type="caution">
    <text evidence="1">The sequence shown here is derived from an EMBL/GenBank/DDBJ whole genome shotgun (WGS) entry which is preliminary data.</text>
</comment>
<dbReference type="Pfam" id="PF19785">
    <property type="entry name" value="UPF0738"/>
    <property type="match status" value="1"/>
</dbReference>
<keyword evidence="2" id="KW-1185">Reference proteome</keyword>
<dbReference type="STRING" id="889306.KP78_20530"/>
<dbReference type="OrthoDB" id="2966478at2"/>
<evidence type="ECO:0000313" key="1">
    <source>
        <dbReference type="EMBL" id="KIL45704.1"/>
    </source>
</evidence>